<dbReference type="NCBIfam" id="NF008453">
    <property type="entry name" value="PRK11308.1"/>
    <property type="match status" value="1"/>
</dbReference>
<dbReference type="InterPro" id="IPR017871">
    <property type="entry name" value="ABC_transporter-like_CS"/>
</dbReference>
<dbReference type="PROSITE" id="PS00211">
    <property type="entry name" value="ABC_TRANSPORTER_1"/>
    <property type="match status" value="1"/>
</dbReference>
<dbReference type="SUPFAM" id="SSF52540">
    <property type="entry name" value="P-loop containing nucleoside triphosphate hydrolases"/>
    <property type="match status" value="1"/>
</dbReference>
<evidence type="ECO:0000313" key="8">
    <source>
        <dbReference type="Proteomes" id="UP000828924"/>
    </source>
</evidence>
<feature type="region of interest" description="Disordered" evidence="5">
    <location>
        <begin position="364"/>
        <end position="408"/>
    </location>
</feature>
<dbReference type="InterPro" id="IPR027417">
    <property type="entry name" value="P-loop_NTPase"/>
</dbReference>
<dbReference type="InterPro" id="IPR003439">
    <property type="entry name" value="ABC_transporter-like_ATP-bd"/>
</dbReference>
<evidence type="ECO:0000256" key="2">
    <source>
        <dbReference type="ARBA" id="ARBA00022448"/>
    </source>
</evidence>
<evidence type="ECO:0000256" key="3">
    <source>
        <dbReference type="ARBA" id="ARBA00022741"/>
    </source>
</evidence>
<dbReference type="SMART" id="SM00382">
    <property type="entry name" value="AAA"/>
    <property type="match status" value="1"/>
</dbReference>
<dbReference type="EMBL" id="CP071872">
    <property type="protein sequence ID" value="UNM11437.1"/>
    <property type="molecule type" value="Genomic_DNA"/>
</dbReference>
<evidence type="ECO:0000313" key="7">
    <source>
        <dbReference type="EMBL" id="UNM11437.1"/>
    </source>
</evidence>
<dbReference type="PANTHER" id="PTHR43776">
    <property type="entry name" value="TRANSPORT ATP-BINDING PROTEIN"/>
    <property type="match status" value="1"/>
</dbReference>
<dbReference type="GO" id="GO:0005524">
    <property type="term" value="F:ATP binding"/>
    <property type="evidence" value="ECO:0007669"/>
    <property type="project" value="UniProtKB-KW"/>
</dbReference>
<dbReference type="InterPro" id="IPR050319">
    <property type="entry name" value="ABC_transp_ATP-bind"/>
</dbReference>
<dbReference type="NCBIfam" id="TIGR01727">
    <property type="entry name" value="oligo_HPY"/>
    <property type="match status" value="1"/>
</dbReference>
<dbReference type="PROSITE" id="PS50893">
    <property type="entry name" value="ABC_TRANSPORTER_2"/>
    <property type="match status" value="1"/>
</dbReference>
<dbReference type="Proteomes" id="UP000828924">
    <property type="component" value="Chromosome"/>
</dbReference>
<accession>A0ABY3WJA9</accession>
<keyword evidence="2" id="KW-0813">Transport</keyword>
<feature type="compositionally biased region" description="Basic and acidic residues" evidence="5">
    <location>
        <begin position="392"/>
        <end position="408"/>
    </location>
</feature>
<dbReference type="Pfam" id="PF08352">
    <property type="entry name" value="oligo_HPY"/>
    <property type="match status" value="1"/>
</dbReference>
<reference evidence="7 8" key="1">
    <citation type="submission" date="2021-03" db="EMBL/GenBank/DDBJ databases">
        <title>Complete genome of Streptomyces formicae strain 1H-GS9 (DSM 100524).</title>
        <authorList>
            <person name="Atanasov K.E."/>
            <person name="Altabella T."/>
            <person name="Ferrer A."/>
        </authorList>
    </citation>
    <scope>NUCLEOTIDE SEQUENCE [LARGE SCALE GENOMIC DNA]</scope>
    <source>
        <strain evidence="7 8">1H-GS9</strain>
    </source>
</reference>
<organism evidence="7 8">
    <name type="scientific">Streptomyces formicae</name>
    <dbReference type="NCBI Taxonomy" id="1616117"/>
    <lineage>
        <taxon>Bacteria</taxon>
        <taxon>Bacillati</taxon>
        <taxon>Actinomycetota</taxon>
        <taxon>Actinomycetes</taxon>
        <taxon>Kitasatosporales</taxon>
        <taxon>Streptomycetaceae</taxon>
        <taxon>Streptomyces</taxon>
    </lineage>
</organism>
<dbReference type="RefSeq" id="WP_242329979.1">
    <property type="nucleotide sequence ID" value="NZ_CP071872.1"/>
</dbReference>
<gene>
    <name evidence="7" type="ORF">J4032_07725</name>
</gene>
<sequence length="408" mass="44553">MSDNKDTKVAIPQQGAPADAPLLKVSGLVKHFPIKKGLLQRQVGAVKAVDGIDFDVRPGETLGVVGESGCGKSTMGRLITRLLEPTGGTVEFQGADISHLGVGRMRPFRRDIQMIFQDPYGSLNPRHTVGSIVSAPFRLQGVEPEGGIKKEVQRLLELVGLNPEHYNRYPHEFSGGQRQRIGIARALALKPKLVIADEPVSALDVSIQAQVVNLLDDLQEELGLTYVIIAHDLSVIRHVSDRIAVMYLGKIVELADRTSLYESPMHPYTKALLSAVPVPDPRRRGVKSERILLRGDVPSPISPPSGCRFHTRCWKATELCRTQEPPLVALKTGHQVACHHPENAPDQAPDDQVLASAREAIAIVDATPKSELPVPEPGSKPEPESELPSRQSETELPSRESETEPDKQ</sequence>
<protein>
    <submittedName>
        <fullName evidence="7">Dipeptide ABC transporter ATP-binding protein</fullName>
    </submittedName>
</protein>
<feature type="domain" description="ABC transporter" evidence="6">
    <location>
        <begin position="23"/>
        <end position="273"/>
    </location>
</feature>
<comment type="similarity">
    <text evidence="1">Belongs to the ABC transporter superfamily.</text>
</comment>
<dbReference type="Pfam" id="PF00005">
    <property type="entry name" value="ABC_tran"/>
    <property type="match status" value="1"/>
</dbReference>
<proteinExistence type="inferred from homology"/>
<dbReference type="PANTHER" id="PTHR43776:SF7">
    <property type="entry name" value="D,D-DIPEPTIDE TRANSPORT ATP-BINDING PROTEIN DDPF-RELATED"/>
    <property type="match status" value="1"/>
</dbReference>
<evidence type="ECO:0000256" key="1">
    <source>
        <dbReference type="ARBA" id="ARBA00005417"/>
    </source>
</evidence>
<name>A0ABY3WJA9_9ACTN</name>
<dbReference type="InterPro" id="IPR003593">
    <property type="entry name" value="AAA+_ATPase"/>
</dbReference>
<keyword evidence="3" id="KW-0547">Nucleotide-binding</keyword>
<dbReference type="Gene3D" id="3.40.50.300">
    <property type="entry name" value="P-loop containing nucleotide triphosphate hydrolases"/>
    <property type="match status" value="1"/>
</dbReference>
<evidence type="ECO:0000259" key="6">
    <source>
        <dbReference type="PROSITE" id="PS50893"/>
    </source>
</evidence>
<evidence type="ECO:0000256" key="4">
    <source>
        <dbReference type="ARBA" id="ARBA00022840"/>
    </source>
</evidence>
<dbReference type="InterPro" id="IPR013563">
    <property type="entry name" value="Oligopep_ABC_C"/>
</dbReference>
<dbReference type="CDD" id="cd03257">
    <property type="entry name" value="ABC_NikE_OppD_transporters"/>
    <property type="match status" value="1"/>
</dbReference>
<evidence type="ECO:0000256" key="5">
    <source>
        <dbReference type="SAM" id="MobiDB-lite"/>
    </source>
</evidence>
<keyword evidence="8" id="KW-1185">Reference proteome</keyword>
<keyword evidence="4 7" id="KW-0067">ATP-binding</keyword>